<accession>A0A3S4NB58</accession>
<keyword evidence="3" id="KW-1185">Reference proteome</keyword>
<organism evidence="2 3">
    <name type="scientific">Cinnamomum micranthum f. kanehirae</name>
    <dbReference type="NCBI Taxonomy" id="337451"/>
    <lineage>
        <taxon>Eukaryota</taxon>
        <taxon>Viridiplantae</taxon>
        <taxon>Streptophyta</taxon>
        <taxon>Embryophyta</taxon>
        <taxon>Tracheophyta</taxon>
        <taxon>Spermatophyta</taxon>
        <taxon>Magnoliopsida</taxon>
        <taxon>Magnoliidae</taxon>
        <taxon>Laurales</taxon>
        <taxon>Lauraceae</taxon>
        <taxon>Cinnamomum</taxon>
    </lineage>
</organism>
<reference evidence="2 3" key="1">
    <citation type="journal article" date="2019" name="Nat. Plants">
        <title>Stout camphor tree genome fills gaps in understanding of flowering plant genome evolution.</title>
        <authorList>
            <person name="Chaw S.M."/>
            <person name="Liu Y.C."/>
            <person name="Wu Y.W."/>
            <person name="Wang H.Y."/>
            <person name="Lin C.I."/>
            <person name="Wu C.S."/>
            <person name="Ke H.M."/>
            <person name="Chang L.Y."/>
            <person name="Hsu C.Y."/>
            <person name="Yang H.T."/>
            <person name="Sudianto E."/>
            <person name="Hsu M.H."/>
            <person name="Wu K.P."/>
            <person name="Wang L.N."/>
            <person name="Leebens-Mack J.H."/>
            <person name="Tsai I.J."/>
        </authorList>
    </citation>
    <scope>NUCLEOTIDE SEQUENCE [LARGE SCALE GENOMIC DNA]</scope>
    <source>
        <strain evidence="3">cv. Chaw 1501</strain>
        <tissue evidence="2">Young leaves</tissue>
    </source>
</reference>
<dbReference type="PANTHER" id="PTHR33132:SF144">
    <property type="entry name" value="SERINE-RICH PROTEIN-LIKE PROTEIN"/>
    <property type="match status" value="1"/>
</dbReference>
<evidence type="ECO:0000313" key="2">
    <source>
        <dbReference type="EMBL" id="RWR74898.1"/>
    </source>
</evidence>
<evidence type="ECO:0000256" key="1">
    <source>
        <dbReference type="SAM" id="MobiDB-lite"/>
    </source>
</evidence>
<protein>
    <submittedName>
        <fullName evidence="2">Uncharacterized protein</fullName>
    </submittedName>
</protein>
<dbReference type="PANTHER" id="PTHR33132">
    <property type="entry name" value="OSJNBB0118P14.9 PROTEIN"/>
    <property type="match status" value="1"/>
</dbReference>
<dbReference type="OrthoDB" id="1937951at2759"/>
<dbReference type="Proteomes" id="UP000283530">
    <property type="component" value="Unassembled WGS sequence"/>
</dbReference>
<dbReference type="EMBL" id="QPKB01000001">
    <property type="protein sequence ID" value="RWR74898.1"/>
    <property type="molecule type" value="Genomic_DNA"/>
</dbReference>
<feature type="region of interest" description="Disordered" evidence="1">
    <location>
        <begin position="40"/>
        <end position="59"/>
    </location>
</feature>
<comment type="caution">
    <text evidence="2">The sequence shown here is derived from an EMBL/GenBank/DDBJ whole genome shotgun (WGS) entry which is preliminary data.</text>
</comment>
<feature type="compositionally biased region" description="Low complexity" evidence="1">
    <location>
        <begin position="40"/>
        <end position="58"/>
    </location>
</feature>
<name>A0A3S4NB58_9MAGN</name>
<proteinExistence type="predicted"/>
<feature type="region of interest" description="Disordered" evidence="1">
    <location>
        <begin position="76"/>
        <end position="99"/>
    </location>
</feature>
<gene>
    <name evidence="2" type="ORF">CKAN_00325300</name>
</gene>
<evidence type="ECO:0000313" key="3">
    <source>
        <dbReference type="Proteomes" id="UP000283530"/>
    </source>
</evidence>
<dbReference type="AlphaFoldDB" id="A0A3S4NB58"/>
<sequence>MESEFKLANTMISKDRLFTESQHQSQKDYFPIHQNSMKRSFSTDSCSSSQSSKSCICSPTKHEGSFRCRLHRLPPNQLRVPAAKQTAHNKPSASGMEAK</sequence>